<name>A0AAN5I7W1_9BILA</name>
<feature type="non-terminal residue" evidence="2">
    <location>
        <position position="1"/>
    </location>
</feature>
<proteinExistence type="predicted"/>
<organism evidence="2 3">
    <name type="scientific">Pristionchus mayeri</name>
    <dbReference type="NCBI Taxonomy" id="1317129"/>
    <lineage>
        <taxon>Eukaryota</taxon>
        <taxon>Metazoa</taxon>
        <taxon>Ecdysozoa</taxon>
        <taxon>Nematoda</taxon>
        <taxon>Chromadorea</taxon>
        <taxon>Rhabditida</taxon>
        <taxon>Rhabditina</taxon>
        <taxon>Diplogasteromorpha</taxon>
        <taxon>Diplogasteroidea</taxon>
        <taxon>Neodiplogasteridae</taxon>
        <taxon>Pristionchus</taxon>
    </lineage>
</organism>
<feature type="non-terminal residue" evidence="2">
    <location>
        <position position="88"/>
    </location>
</feature>
<evidence type="ECO:0000313" key="2">
    <source>
        <dbReference type="EMBL" id="GMR55798.1"/>
    </source>
</evidence>
<gene>
    <name evidence="2" type="ORF">PMAYCL1PPCAC_25994</name>
</gene>
<dbReference type="CDD" id="cd18186">
    <property type="entry name" value="BTB_POZ_ZBTB_KLHL-like"/>
    <property type="match status" value="1"/>
</dbReference>
<dbReference type="PANTHER" id="PTHR47022">
    <property type="entry name" value="BTB AND MATH DOMAIN-CONTAINING PROTEIN 36-RELATED"/>
    <property type="match status" value="1"/>
</dbReference>
<protein>
    <recommendedName>
        <fullName evidence="1">BTB domain-containing protein</fullName>
    </recommendedName>
</protein>
<dbReference type="PROSITE" id="PS50097">
    <property type="entry name" value="BTB"/>
    <property type="match status" value="1"/>
</dbReference>
<dbReference type="SUPFAM" id="SSF54695">
    <property type="entry name" value="POZ domain"/>
    <property type="match status" value="1"/>
</dbReference>
<evidence type="ECO:0000313" key="3">
    <source>
        <dbReference type="Proteomes" id="UP001328107"/>
    </source>
</evidence>
<dbReference type="AlphaFoldDB" id="A0AAN5I7W1"/>
<dbReference type="Proteomes" id="UP001328107">
    <property type="component" value="Unassembled WGS sequence"/>
</dbReference>
<sequence length="88" mass="9871">VEGKKLHVQKEYLAAHSPVFAAMFLGEFAENGKDEVEIKDAVFEELNNLLKVIHPSLSPITETSVSHILKLSDQFQMKGVLTKSENYL</sequence>
<feature type="domain" description="BTB" evidence="1">
    <location>
        <begin position="1"/>
        <end position="62"/>
    </location>
</feature>
<comment type="caution">
    <text evidence="2">The sequence shown here is derived from an EMBL/GenBank/DDBJ whole genome shotgun (WGS) entry which is preliminary data.</text>
</comment>
<dbReference type="EMBL" id="BTRK01000005">
    <property type="protein sequence ID" value="GMR55798.1"/>
    <property type="molecule type" value="Genomic_DNA"/>
</dbReference>
<dbReference type="Gene3D" id="3.30.710.10">
    <property type="entry name" value="Potassium Channel Kv1.1, Chain A"/>
    <property type="match status" value="1"/>
</dbReference>
<reference evidence="3" key="1">
    <citation type="submission" date="2022-10" db="EMBL/GenBank/DDBJ databases">
        <title>Genome assembly of Pristionchus species.</title>
        <authorList>
            <person name="Yoshida K."/>
            <person name="Sommer R.J."/>
        </authorList>
    </citation>
    <scope>NUCLEOTIDE SEQUENCE [LARGE SCALE GENOMIC DNA]</scope>
    <source>
        <strain evidence="3">RS5460</strain>
    </source>
</reference>
<dbReference type="InterPro" id="IPR011333">
    <property type="entry name" value="SKP1/BTB/POZ_sf"/>
</dbReference>
<dbReference type="Pfam" id="PF00651">
    <property type="entry name" value="BTB"/>
    <property type="match status" value="1"/>
</dbReference>
<dbReference type="InterPro" id="IPR000210">
    <property type="entry name" value="BTB/POZ_dom"/>
</dbReference>
<evidence type="ECO:0000259" key="1">
    <source>
        <dbReference type="PROSITE" id="PS50097"/>
    </source>
</evidence>
<dbReference type="SMART" id="SM00225">
    <property type="entry name" value="BTB"/>
    <property type="match status" value="1"/>
</dbReference>
<accession>A0AAN5I7W1</accession>
<dbReference type="PANTHER" id="PTHR47022:SF1">
    <property type="entry name" value="BTB AND MATH DOMAIN-CONTAINING PROTEIN 36-RELATED"/>
    <property type="match status" value="1"/>
</dbReference>
<keyword evidence="3" id="KW-1185">Reference proteome</keyword>